<evidence type="ECO:0000313" key="3">
    <source>
        <dbReference type="EMBL" id="EKD44391.1"/>
    </source>
</evidence>
<keyword evidence="1" id="KW-0808">Transferase</keyword>
<dbReference type="AlphaFoldDB" id="K1Z528"/>
<dbReference type="EMBL" id="AMFJ01028885">
    <property type="protein sequence ID" value="EKD44391.1"/>
    <property type="molecule type" value="Genomic_DNA"/>
</dbReference>
<dbReference type="GO" id="GO:0008168">
    <property type="term" value="F:methyltransferase activity"/>
    <property type="evidence" value="ECO:0007669"/>
    <property type="project" value="UniProtKB-KW"/>
</dbReference>
<organism evidence="3">
    <name type="scientific">uncultured bacterium</name>
    <name type="common">gcode 4</name>
    <dbReference type="NCBI Taxonomy" id="1234023"/>
    <lineage>
        <taxon>Bacteria</taxon>
        <taxon>environmental samples</taxon>
    </lineage>
</organism>
<name>K1Z528_9BACT</name>
<dbReference type="GO" id="GO:0032259">
    <property type="term" value="P:methylation"/>
    <property type="evidence" value="ECO:0007669"/>
    <property type="project" value="UniProtKB-KW"/>
</dbReference>
<sequence>MNFLITCTPGVESVLKREVERLWGENIRASDRSVECSGPERLL</sequence>
<keyword evidence="1" id="KW-0489">Methyltransferase</keyword>
<protein>
    <recommendedName>
        <fullName evidence="2">RlmL ferredoxin-like domain-containing protein</fullName>
    </recommendedName>
</protein>
<proteinExistence type="predicted"/>
<reference evidence="3" key="1">
    <citation type="journal article" date="2012" name="Science">
        <title>Fermentation, hydrogen, and sulfur metabolism in multiple uncultivated bacterial phyla.</title>
        <authorList>
            <person name="Wrighton K.C."/>
            <person name="Thomas B.C."/>
            <person name="Sharon I."/>
            <person name="Miller C.S."/>
            <person name="Castelle C.J."/>
            <person name="VerBerkmoes N.C."/>
            <person name="Wilkins M.J."/>
            <person name="Hettich R.L."/>
            <person name="Lipton M.S."/>
            <person name="Williams K.H."/>
            <person name="Long P.E."/>
            <person name="Banfield J.F."/>
        </authorList>
    </citation>
    <scope>NUCLEOTIDE SEQUENCE [LARGE SCALE GENOMIC DNA]</scope>
</reference>
<dbReference type="Pfam" id="PF22020">
    <property type="entry name" value="RlmL_1st"/>
    <property type="match status" value="1"/>
</dbReference>
<evidence type="ECO:0000256" key="1">
    <source>
        <dbReference type="ARBA" id="ARBA00022603"/>
    </source>
</evidence>
<gene>
    <name evidence="3" type="ORF">ACD_71C00154G0008</name>
</gene>
<evidence type="ECO:0000259" key="2">
    <source>
        <dbReference type="Pfam" id="PF22020"/>
    </source>
</evidence>
<feature type="non-terminal residue" evidence="3">
    <location>
        <position position="43"/>
    </location>
</feature>
<comment type="caution">
    <text evidence="3">The sequence shown here is derived from an EMBL/GenBank/DDBJ whole genome shotgun (WGS) entry which is preliminary data.</text>
</comment>
<dbReference type="Gene3D" id="3.30.2130.30">
    <property type="match status" value="1"/>
</dbReference>
<accession>K1Z528</accession>
<feature type="domain" description="RlmL ferredoxin-like" evidence="2">
    <location>
        <begin position="3"/>
        <end position="41"/>
    </location>
</feature>
<dbReference type="InterPro" id="IPR054170">
    <property type="entry name" value="RlmL_1st"/>
</dbReference>